<dbReference type="PANTHER" id="PTHR46360:SF1">
    <property type="entry name" value="DISKS LARGE HOMOLOG 5"/>
    <property type="match status" value="1"/>
</dbReference>
<dbReference type="Gene3D" id="3.40.50.300">
    <property type="entry name" value="P-loop containing nucleotide triphosphate hydrolases"/>
    <property type="match status" value="1"/>
</dbReference>
<evidence type="ECO:0000313" key="2">
    <source>
        <dbReference type="EMBL" id="VDN51854.1"/>
    </source>
</evidence>
<dbReference type="Pfam" id="PF00625">
    <property type="entry name" value="Guanylate_kin"/>
    <property type="match status" value="1"/>
</dbReference>
<accession>A0A158Q5J5</accession>
<dbReference type="OrthoDB" id="10067129at2759"/>
<dbReference type="InterPro" id="IPR035537">
    <property type="entry name" value="DLG5_SH3"/>
</dbReference>
<evidence type="ECO:0000313" key="3">
    <source>
        <dbReference type="Proteomes" id="UP000038040"/>
    </source>
</evidence>
<dbReference type="Proteomes" id="UP000274756">
    <property type="component" value="Unassembled WGS sequence"/>
</dbReference>
<dbReference type="SUPFAM" id="SSF50044">
    <property type="entry name" value="SH3-domain"/>
    <property type="match status" value="1"/>
</dbReference>
<dbReference type="PANTHER" id="PTHR46360">
    <property type="entry name" value="DISKS LARGE HOMOLOG 5"/>
    <property type="match status" value="1"/>
</dbReference>
<reference evidence="2 4" key="2">
    <citation type="submission" date="2018-11" db="EMBL/GenBank/DDBJ databases">
        <authorList>
            <consortium name="Pathogen Informatics"/>
        </authorList>
    </citation>
    <scope>NUCLEOTIDE SEQUENCE [LARGE SCALE GENOMIC DNA]</scope>
</reference>
<sequence>MGERVLDIDGYDLREAVLEEAVFILERARNEVVTLTLEYDGGKRLENVKAGADCDGFYVKVNIDRNGENSDELDLKKGEILYVDNTLFMGVYGRWRAWKLDQEGRQRHCGLILSLRRAEEEWNHARRVKGKMTDEARPRHIYERVERLNSSQKRPLVLVSAYLAPFMQILIEEYGNRFKPGRGCADQIFMLRVLEHRFKYLQSTVTCFIDCLRFLRLFVQCVAECRASNSSTSSTNEMDQWIEVRKREELFEMISVNAMKQIVSQGYHCVLDITPQAVLRLHSMRLYPIIIRIKFKSIKQLKELAEHSCQERLNTKAAKELLERAQITDTHLEKIDCTVSTINVGAQYGRNTIRYVCQQIVAIVEHEQKRIVWVPAVSKFNS</sequence>
<protein>
    <submittedName>
        <fullName evidence="5">Guanylate kinase-like domain-containing protein</fullName>
    </submittedName>
</protein>
<dbReference type="Gene3D" id="2.30.30.40">
    <property type="entry name" value="SH3 Domains"/>
    <property type="match status" value="1"/>
</dbReference>
<gene>
    <name evidence="2" type="ORF">DME_LOCUS1827</name>
</gene>
<reference evidence="5" key="1">
    <citation type="submission" date="2016-04" db="UniProtKB">
        <authorList>
            <consortium name="WormBaseParasite"/>
        </authorList>
    </citation>
    <scope>IDENTIFICATION</scope>
</reference>
<evidence type="ECO:0000313" key="5">
    <source>
        <dbReference type="WBParaSite" id="DME_0000756001-mRNA-1"/>
    </source>
</evidence>
<dbReference type="STRING" id="318479.A0A158Q5J5"/>
<evidence type="ECO:0000259" key="1">
    <source>
        <dbReference type="PROSITE" id="PS50052"/>
    </source>
</evidence>
<dbReference type="GO" id="GO:0035331">
    <property type="term" value="P:negative regulation of hippo signaling"/>
    <property type="evidence" value="ECO:0007669"/>
    <property type="project" value="TreeGrafter"/>
</dbReference>
<dbReference type="SMART" id="SM00072">
    <property type="entry name" value="GuKc"/>
    <property type="match status" value="1"/>
</dbReference>
<name>A0A158Q5J5_DRAME</name>
<dbReference type="GO" id="GO:0005886">
    <property type="term" value="C:plasma membrane"/>
    <property type="evidence" value="ECO:0007669"/>
    <property type="project" value="TreeGrafter"/>
</dbReference>
<dbReference type="InterPro" id="IPR027417">
    <property type="entry name" value="P-loop_NTPase"/>
</dbReference>
<evidence type="ECO:0000313" key="4">
    <source>
        <dbReference type="Proteomes" id="UP000274756"/>
    </source>
</evidence>
<dbReference type="EMBL" id="UYYG01000033">
    <property type="protein sequence ID" value="VDN51854.1"/>
    <property type="molecule type" value="Genomic_DNA"/>
</dbReference>
<dbReference type="SUPFAM" id="SSF52540">
    <property type="entry name" value="P-loop containing nucleoside triphosphate hydrolases"/>
    <property type="match status" value="1"/>
</dbReference>
<feature type="domain" description="Guanylate kinase-like" evidence="1">
    <location>
        <begin position="218"/>
        <end position="365"/>
    </location>
</feature>
<dbReference type="CDD" id="cd11860">
    <property type="entry name" value="SH3_DLG5"/>
    <property type="match status" value="1"/>
</dbReference>
<dbReference type="WBParaSite" id="DME_0000756001-mRNA-1">
    <property type="protein sequence ID" value="DME_0000756001-mRNA-1"/>
    <property type="gene ID" value="DME_0000756001"/>
</dbReference>
<dbReference type="Proteomes" id="UP000038040">
    <property type="component" value="Unplaced"/>
</dbReference>
<proteinExistence type="predicted"/>
<dbReference type="InterPro" id="IPR053004">
    <property type="entry name" value="MAGUK_Signaling_Regulators"/>
</dbReference>
<dbReference type="InterPro" id="IPR008145">
    <property type="entry name" value="GK/Ca_channel_bsu"/>
</dbReference>
<dbReference type="InterPro" id="IPR036028">
    <property type="entry name" value="SH3-like_dom_sf"/>
</dbReference>
<dbReference type="PROSITE" id="PS50052">
    <property type="entry name" value="GUANYLATE_KINASE_2"/>
    <property type="match status" value="1"/>
</dbReference>
<dbReference type="AlphaFoldDB" id="A0A158Q5J5"/>
<organism evidence="3 5">
    <name type="scientific">Dracunculus medinensis</name>
    <name type="common">Guinea worm</name>
    <dbReference type="NCBI Taxonomy" id="318479"/>
    <lineage>
        <taxon>Eukaryota</taxon>
        <taxon>Metazoa</taxon>
        <taxon>Ecdysozoa</taxon>
        <taxon>Nematoda</taxon>
        <taxon>Chromadorea</taxon>
        <taxon>Rhabditida</taxon>
        <taxon>Spirurina</taxon>
        <taxon>Dracunculoidea</taxon>
        <taxon>Dracunculidae</taxon>
        <taxon>Dracunculus</taxon>
    </lineage>
</organism>
<keyword evidence="4" id="KW-1185">Reference proteome</keyword>
<dbReference type="InterPro" id="IPR008144">
    <property type="entry name" value="Guanylate_kin-like_dom"/>
</dbReference>